<dbReference type="Proteomes" id="UP001161691">
    <property type="component" value="Unassembled WGS sequence"/>
</dbReference>
<protein>
    <submittedName>
        <fullName evidence="3">DUF4183 domain-containing protein</fullName>
    </submittedName>
</protein>
<accession>A0ABT6TPW8</accession>
<dbReference type="Pfam" id="PF01391">
    <property type="entry name" value="Collagen"/>
    <property type="match status" value="2"/>
</dbReference>
<evidence type="ECO:0000313" key="3">
    <source>
        <dbReference type="EMBL" id="MDI4648906.1"/>
    </source>
</evidence>
<reference evidence="3" key="1">
    <citation type="submission" date="2023-04" db="EMBL/GenBank/DDBJ databases">
        <title>Comparative genomic analysis of Cohnella hashimotonis sp. nov., isolated from the International Space Station.</title>
        <authorList>
            <person name="Venkateswaran K."/>
            <person name="Simpson A."/>
        </authorList>
    </citation>
    <scope>NUCLEOTIDE SEQUENCE</scope>
    <source>
        <strain evidence="3">F6_2S_P_1</strain>
    </source>
</reference>
<keyword evidence="4" id="KW-1185">Reference proteome</keyword>
<sequence length="219" mass="21173">MQGEHGERGVQGERGMQGVQGERGEAGLQGIQGLRGDPGQRGEQGLPGPSGPAGEIGPAGPAGPAGPQGEPGPAGAPGATGPAGPAGLSGEPGPAGPPGATGPAGPPGATGPAGPPGPLPTGIAVRPVNLLYLAFLEESTSDPVTLGAGQFTLDGVPAAQFEGLGPSSYSMLYMNGMPQEQDLYALTSSAVTIDPEGSTILAGTPIMVQIVSFSVEITA</sequence>
<dbReference type="PANTHER" id="PTHR24023">
    <property type="entry name" value="COLLAGEN ALPHA"/>
    <property type="match status" value="1"/>
</dbReference>
<dbReference type="RefSeq" id="WP_282911581.1">
    <property type="nucleotide sequence ID" value="NZ_JAGRPV010000001.1"/>
</dbReference>
<comment type="caution">
    <text evidence="3">The sequence shown here is derived from an EMBL/GenBank/DDBJ whole genome shotgun (WGS) entry which is preliminary data.</text>
</comment>
<name>A0ABT6TPW8_9BACL</name>
<feature type="domain" description="DUF4183" evidence="2">
    <location>
        <begin position="153"/>
        <end position="210"/>
    </location>
</feature>
<feature type="compositionally biased region" description="Low complexity" evidence="1">
    <location>
        <begin position="65"/>
        <end position="92"/>
    </location>
</feature>
<gene>
    <name evidence="3" type="ORF">KB449_28475</name>
</gene>
<evidence type="ECO:0000313" key="4">
    <source>
        <dbReference type="Proteomes" id="UP001161691"/>
    </source>
</evidence>
<evidence type="ECO:0000256" key="1">
    <source>
        <dbReference type="SAM" id="MobiDB-lite"/>
    </source>
</evidence>
<dbReference type="InterPro" id="IPR025237">
    <property type="entry name" value="DUF4183"/>
</dbReference>
<dbReference type="InterPro" id="IPR050149">
    <property type="entry name" value="Collagen_superfamily"/>
</dbReference>
<dbReference type="EMBL" id="JAGRPV010000001">
    <property type="protein sequence ID" value="MDI4648906.1"/>
    <property type="molecule type" value="Genomic_DNA"/>
</dbReference>
<dbReference type="Pfam" id="PF13799">
    <property type="entry name" value="DUF4183"/>
    <property type="match status" value="1"/>
</dbReference>
<dbReference type="PANTHER" id="PTHR24023:SF1082">
    <property type="entry name" value="COLLAGEN TRIPLE HELIX REPEAT"/>
    <property type="match status" value="1"/>
</dbReference>
<evidence type="ECO:0000259" key="2">
    <source>
        <dbReference type="Pfam" id="PF13799"/>
    </source>
</evidence>
<organism evidence="3 4">
    <name type="scientific">Cohnella hashimotonis</name>
    <dbReference type="NCBI Taxonomy" id="2826895"/>
    <lineage>
        <taxon>Bacteria</taxon>
        <taxon>Bacillati</taxon>
        <taxon>Bacillota</taxon>
        <taxon>Bacilli</taxon>
        <taxon>Bacillales</taxon>
        <taxon>Paenibacillaceae</taxon>
        <taxon>Cohnella</taxon>
    </lineage>
</organism>
<proteinExistence type="predicted"/>
<feature type="compositionally biased region" description="Basic and acidic residues" evidence="1">
    <location>
        <begin position="1"/>
        <end position="11"/>
    </location>
</feature>
<feature type="region of interest" description="Disordered" evidence="1">
    <location>
        <begin position="1"/>
        <end position="120"/>
    </location>
</feature>
<dbReference type="InterPro" id="IPR008160">
    <property type="entry name" value="Collagen"/>
</dbReference>